<feature type="compositionally biased region" description="Basic and acidic residues" evidence="1">
    <location>
        <begin position="35"/>
        <end position="52"/>
    </location>
</feature>
<dbReference type="AlphaFoldDB" id="A0A3N1XPE8"/>
<evidence type="ECO:0000256" key="1">
    <source>
        <dbReference type="SAM" id="MobiDB-lite"/>
    </source>
</evidence>
<evidence type="ECO:0000313" key="3">
    <source>
        <dbReference type="Proteomes" id="UP000273083"/>
    </source>
</evidence>
<protein>
    <recommendedName>
        <fullName evidence="4">rRNA biogenesis protein rrp5</fullName>
    </recommendedName>
</protein>
<dbReference type="RefSeq" id="WP_123609315.1">
    <property type="nucleotide sequence ID" value="NZ_RJVG01000005.1"/>
</dbReference>
<accession>A0A3N1XPE8</accession>
<comment type="caution">
    <text evidence="2">The sequence shown here is derived from an EMBL/GenBank/DDBJ whole genome shotgun (WGS) entry which is preliminary data.</text>
</comment>
<evidence type="ECO:0008006" key="4">
    <source>
        <dbReference type="Google" id="ProtNLM"/>
    </source>
</evidence>
<sequence>MSKIKLLLDVVSDLRSLADSVQAVADAMASNNSEENPKSSKSQAKEKPNEKPITLEEVRAVLAEKSHDGFTAEVRGLLEKYGASKLSEIDPSKYAALLTDAEGLK</sequence>
<keyword evidence="3" id="KW-1185">Reference proteome</keyword>
<evidence type="ECO:0000313" key="2">
    <source>
        <dbReference type="EMBL" id="ROR28128.1"/>
    </source>
</evidence>
<dbReference type="EMBL" id="RJVG01000005">
    <property type="protein sequence ID" value="ROR28128.1"/>
    <property type="molecule type" value="Genomic_DNA"/>
</dbReference>
<name>A0A3N1XPE8_9FIRM</name>
<proteinExistence type="predicted"/>
<gene>
    <name evidence="2" type="ORF">EDD66_10566</name>
</gene>
<dbReference type="Proteomes" id="UP000273083">
    <property type="component" value="Unassembled WGS sequence"/>
</dbReference>
<reference evidence="2 3" key="1">
    <citation type="submission" date="2018-11" db="EMBL/GenBank/DDBJ databases">
        <title>Genomic Encyclopedia of Type Strains, Phase IV (KMG-IV): sequencing the most valuable type-strain genomes for metagenomic binning, comparative biology and taxonomic classification.</title>
        <authorList>
            <person name="Goeker M."/>
        </authorList>
    </citation>
    <scope>NUCLEOTIDE SEQUENCE [LARGE SCALE GENOMIC DNA]</scope>
    <source>
        <strain evidence="2 3">DSM 26537</strain>
    </source>
</reference>
<organism evidence="2 3">
    <name type="scientific">Mobilisporobacter senegalensis</name>
    <dbReference type="NCBI Taxonomy" id="1329262"/>
    <lineage>
        <taxon>Bacteria</taxon>
        <taxon>Bacillati</taxon>
        <taxon>Bacillota</taxon>
        <taxon>Clostridia</taxon>
        <taxon>Lachnospirales</taxon>
        <taxon>Lachnospiraceae</taxon>
        <taxon>Mobilisporobacter</taxon>
    </lineage>
</organism>
<dbReference type="OrthoDB" id="1667378at2"/>
<feature type="region of interest" description="Disordered" evidence="1">
    <location>
        <begin position="27"/>
        <end position="52"/>
    </location>
</feature>